<dbReference type="Gene3D" id="1.10.10.60">
    <property type="entry name" value="Homeodomain-like"/>
    <property type="match status" value="2"/>
</dbReference>
<dbReference type="InterPro" id="IPR020449">
    <property type="entry name" value="Tscrpt_reg_AraC-type_HTH"/>
</dbReference>
<dbReference type="SMART" id="SM00448">
    <property type="entry name" value="REC"/>
    <property type="match status" value="1"/>
</dbReference>
<dbReference type="SMART" id="SM00342">
    <property type="entry name" value="HTH_ARAC"/>
    <property type="match status" value="1"/>
</dbReference>
<dbReference type="SUPFAM" id="SSF52172">
    <property type="entry name" value="CheY-like"/>
    <property type="match status" value="1"/>
</dbReference>
<evidence type="ECO:0000259" key="4">
    <source>
        <dbReference type="PROSITE" id="PS01124"/>
    </source>
</evidence>
<keyword evidence="3" id="KW-0804">Transcription</keyword>
<dbReference type="PROSITE" id="PS50110">
    <property type="entry name" value="RESPONSE_REGULATORY"/>
    <property type="match status" value="1"/>
</dbReference>
<reference evidence="6" key="1">
    <citation type="submission" date="2019-08" db="EMBL/GenBank/DDBJ databases">
        <authorList>
            <person name="Kucharzyk K."/>
            <person name="Murdoch R.W."/>
            <person name="Higgins S."/>
            <person name="Loffler F."/>
        </authorList>
    </citation>
    <scope>NUCLEOTIDE SEQUENCE</scope>
</reference>
<dbReference type="PRINTS" id="PR00032">
    <property type="entry name" value="HTHARAC"/>
</dbReference>
<dbReference type="PROSITE" id="PS00041">
    <property type="entry name" value="HTH_ARAC_FAMILY_1"/>
    <property type="match status" value="1"/>
</dbReference>
<dbReference type="InterPro" id="IPR018062">
    <property type="entry name" value="HTH_AraC-typ_CS"/>
</dbReference>
<dbReference type="PANTHER" id="PTHR43280:SF28">
    <property type="entry name" value="HTH-TYPE TRANSCRIPTIONAL ACTIVATOR RHAS"/>
    <property type="match status" value="1"/>
</dbReference>
<dbReference type="GO" id="GO:0008984">
    <property type="term" value="F:protein-glutamate methylesterase activity"/>
    <property type="evidence" value="ECO:0007669"/>
    <property type="project" value="UniProtKB-EC"/>
</dbReference>
<protein>
    <submittedName>
        <fullName evidence="6">Chemotaxis response regulator protein-glutamate methylesterase</fullName>
        <ecNumber evidence="6">3.1.1.61</ecNumber>
    </submittedName>
</protein>
<dbReference type="AlphaFoldDB" id="A0A644WHI4"/>
<dbReference type="PROSITE" id="PS01124">
    <property type="entry name" value="HTH_ARAC_FAMILY_2"/>
    <property type="match status" value="1"/>
</dbReference>
<dbReference type="InterPro" id="IPR001789">
    <property type="entry name" value="Sig_transdc_resp-reg_receiver"/>
</dbReference>
<dbReference type="InterPro" id="IPR011006">
    <property type="entry name" value="CheY-like_superfamily"/>
</dbReference>
<dbReference type="InterPro" id="IPR018060">
    <property type="entry name" value="HTH_AraC"/>
</dbReference>
<dbReference type="Gene3D" id="3.40.50.2300">
    <property type="match status" value="1"/>
</dbReference>
<dbReference type="GO" id="GO:0000160">
    <property type="term" value="P:phosphorelay signal transduction system"/>
    <property type="evidence" value="ECO:0007669"/>
    <property type="project" value="InterPro"/>
</dbReference>
<gene>
    <name evidence="6" type="primary">cheB_21</name>
    <name evidence="6" type="ORF">SDC9_47984</name>
</gene>
<dbReference type="EC" id="3.1.1.61" evidence="6"/>
<dbReference type="GO" id="GO:0003700">
    <property type="term" value="F:DNA-binding transcription factor activity"/>
    <property type="evidence" value="ECO:0007669"/>
    <property type="project" value="InterPro"/>
</dbReference>
<evidence type="ECO:0000256" key="3">
    <source>
        <dbReference type="ARBA" id="ARBA00023163"/>
    </source>
</evidence>
<keyword evidence="2" id="KW-0238">DNA-binding</keyword>
<evidence type="ECO:0000313" key="6">
    <source>
        <dbReference type="EMBL" id="MPM01744.1"/>
    </source>
</evidence>
<organism evidence="6">
    <name type="scientific">bioreactor metagenome</name>
    <dbReference type="NCBI Taxonomy" id="1076179"/>
    <lineage>
        <taxon>unclassified sequences</taxon>
        <taxon>metagenomes</taxon>
        <taxon>ecological metagenomes</taxon>
    </lineage>
</organism>
<dbReference type="InterPro" id="IPR009057">
    <property type="entry name" value="Homeodomain-like_sf"/>
</dbReference>
<feature type="domain" description="HTH araC/xylS-type" evidence="4">
    <location>
        <begin position="433"/>
        <end position="531"/>
    </location>
</feature>
<keyword evidence="1" id="KW-0805">Transcription regulation</keyword>
<evidence type="ECO:0000259" key="5">
    <source>
        <dbReference type="PROSITE" id="PS50110"/>
    </source>
</evidence>
<feature type="domain" description="Response regulatory" evidence="5">
    <location>
        <begin position="3"/>
        <end position="121"/>
    </location>
</feature>
<accession>A0A644WHI4</accession>
<dbReference type="GO" id="GO:0043565">
    <property type="term" value="F:sequence-specific DNA binding"/>
    <property type="evidence" value="ECO:0007669"/>
    <property type="project" value="InterPro"/>
</dbReference>
<dbReference type="PANTHER" id="PTHR43280">
    <property type="entry name" value="ARAC-FAMILY TRANSCRIPTIONAL REGULATOR"/>
    <property type="match status" value="1"/>
</dbReference>
<dbReference type="Pfam" id="PF12833">
    <property type="entry name" value="HTH_18"/>
    <property type="match status" value="1"/>
</dbReference>
<dbReference type="EMBL" id="VSSQ01000819">
    <property type="protein sequence ID" value="MPM01744.1"/>
    <property type="molecule type" value="Genomic_DNA"/>
</dbReference>
<comment type="caution">
    <text evidence="6">The sequence shown here is derived from an EMBL/GenBank/DDBJ whole genome shotgun (WGS) entry which is preliminary data.</text>
</comment>
<keyword evidence="6" id="KW-0378">Hydrolase</keyword>
<evidence type="ECO:0000256" key="1">
    <source>
        <dbReference type="ARBA" id="ARBA00023015"/>
    </source>
</evidence>
<sequence length="533" mass="62990">MYKLLIVDDEPLVQVGVKSMISWDKFDIDVIGMASNGEQAIKIMDNSFPDIIITDVKMPIMGGIELIQYCRENYSKQPVFIILTSYEDFKIAKTAIKYNVNDYLVKLELTPQVLEGSIENSIKELKKREKENINLESSNDKQDISSLKERFFIKLLYNLFEENKLIYEETTQLNLDLEKKKFITCFCDISSNSKEELDRDKLLNIYMCTFNMIKQISIKYLKSFNVFLDANHFAIICYFEDEEDLNIRNTVKRAMYNISESVKNYFNVSIKIGIGNVYDKLELISNSFQEARYAYNLQSTNEDIRVYSKLEDNYEDRFNINLFRDDLRRSFEEYDSERLDKIFCNIIDWLNSSHNEYLKAIDCACNILYISLNLLPDGTDCINDMFSSEIEGYRSIYKKKNVIEIVQWISLLRDRLCEYIDFRKRNYKHHIVTQVKKYINDNLEEKIYLNETASIHNISPSYLSLIFKKDCNMGFSEYVNQMKINKAKELLIKENHKVYEVSDKLGFESAFYFSKVFKKITGYSPKEYIKIMT</sequence>
<dbReference type="SUPFAM" id="SSF46689">
    <property type="entry name" value="Homeodomain-like"/>
    <property type="match status" value="2"/>
</dbReference>
<proteinExistence type="predicted"/>
<dbReference type="CDD" id="cd17536">
    <property type="entry name" value="REC_YesN-like"/>
    <property type="match status" value="1"/>
</dbReference>
<evidence type="ECO:0000256" key="2">
    <source>
        <dbReference type="ARBA" id="ARBA00023125"/>
    </source>
</evidence>
<name>A0A644WHI4_9ZZZZ</name>
<dbReference type="Pfam" id="PF00072">
    <property type="entry name" value="Response_reg"/>
    <property type="match status" value="1"/>
</dbReference>